<dbReference type="OrthoDB" id="9802752at2"/>
<dbReference type="PROSITE" id="PS51459">
    <property type="entry name" value="FIDO"/>
    <property type="match status" value="1"/>
</dbReference>
<dbReference type="PANTHER" id="PTHR39426">
    <property type="entry name" value="HOMOLOGY TO DEATH-ON-CURING PROTEIN OF PHAGE P1"/>
    <property type="match status" value="1"/>
</dbReference>
<dbReference type="Pfam" id="PF02661">
    <property type="entry name" value="Fic"/>
    <property type="match status" value="1"/>
</dbReference>
<dbReference type="AlphaFoldDB" id="D2RK82"/>
<dbReference type="Gene3D" id="1.20.120.1870">
    <property type="entry name" value="Fic/DOC protein, Fido domain"/>
    <property type="match status" value="1"/>
</dbReference>
<dbReference type="InterPro" id="IPR036597">
    <property type="entry name" value="Fido-like_dom_sf"/>
</dbReference>
<dbReference type="eggNOG" id="COG3654">
    <property type="taxonomic scope" value="Bacteria"/>
</dbReference>
<dbReference type="GeneID" id="88862404"/>
<gene>
    <name evidence="2" type="ordered locus">Acfer_1117</name>
</gene>
<dbReference type="InterPro" id="IPR003812">
    <property type="entry name" value="Fido"/>
</dbReference>
<sequence>MIVLSKDQIIKLHTQLIQETGGTDGIRDEGLLESVLAAPFQSFSGTDIYPSLQQKAARLGYGLVKNHAFIDGNKRIGAHVMLVFLALNKIELTYTQDELSDTFLKIASGELSQQDLLHWIIIHQE</sequence>
<dbReference type="RefSeq" id="WP_012938473.1">
    <property type="nucleotide sequence ID" value="NC_013740.1"/>
</dbReference>
<evidence type="ECO:0000313" key="2">
    <source>
        <dbReference type="EMBL" id="ADB47484.1"/>
    </source>
</evidence>
<dbReference type="STRING" id="591001.Acfer_1117"/>
<proteinExistence type="predicted"/>
<feature type="domain" description="Fido" evidence="1">
    <location>
        <begin position="4"/>
        <end position="122"/>
    </location>
</feature>
<dbReference type="NCBIfam" id="TIGR01550">
    <property type="entry name" value="DOC_P1"/>
    <property type="match status" value="1"/>
</dbReference>
<keyword evidence="3" id="KW-1185">Reference proteome</keyword>
<reference evidence="2 3" key="1">
    <citation type="journal article" date="2010" name="Stand. Genomic Sci.">
        <title>Complete genome sequence of Acidaminococcus fermentans type strain (VR4).</title>
        <authorList>
            <person name="Chang Y.J."/>
            <person name="Pukall R."/>
            <person name="Saunders E."/>
            <person name="Lapidus A."/>
            <person name="Copeland A."/>
            <person name="Nolan M."/>
            <person name="Glavina Del Rio T."/>
            <person name="Lucas S."/>
            <person name="Chen F."/>
            <person name="Tice H."/>
            <person name="Cheng J.F."/>
            <person name="Han C."/>
            <person name="Detter J.C."/>
            <person name="Bruce D."/>
            <person name="Goodwin L."/>
            <person name="Pitluck S."/>
            <person name="Mikhailova N."/>
            <person name="Liolios K."/>
            <person name="Pati A."/>
            <person name="Ivanova N."/>
            <person name="Mavromatis K."/>
            <person name="Chen A."/>
            <person name="Palaniappan K."/>
            <person name="Land M."/>
            <person name="Hauser L."/>
            <person name="Jeffries C.D."/>
            <person name="Brettin T."/>
            <person name="Rohde M."/>
            <person name="Goker M."/>
            <person name="Bristow J."/>
            <person name="Eisen J.A."/>
            <person name="Markowitz V."/>
            <person name="Hugenholtz P."/>
            <person name="Kyrpides N.C."/>
            <person name="Klenk H.P."/>
        </authorList>
    </citation>
    <scope>NUCLEOTIDE SEQUENCE [LARGE SCALE GENOMIC DNA]</scope>
    <source>
        <strain evidence="3">ATCC 25085 / DSM 20731 / CCUG 9996 / CIP 106432 / VR4</strain>
    </source>
</reference>
<evidence type="ECO:0000313" key="3">
    <source>
        <dbReference type="Proteomes" id="UP000001902"/>
    </source>
</evidence>
<dbReference type="KEGG" id="afn:Acfer_1117"/>
<dbReference type="Proteomes" id="UP000001902">
    <property type="component" value="Chromosome"/>
</dbReference>
<organism evidence="2 3">
    <name type="scientific">Acidaminococcus fermentans (strain ATCC 25085 / DSM 20731 / CCUG 9996 / CIP 106432 / VR4)</name>
    <dbReference type="NCBI Taxonomy" id="591001"/>
    <lineage>
        <taxon>Bacteria</taxon>
        <taxon>Bacillati</taxon>
        <taxon>Bacillota</taxon>
        <taxon>Negativicutes</taxon>
        <taxon>Acidaminococcales</taxon>
        <taxon>Acidaminococcaceae</taxon>
        <taxon>Acidaminococcus</taxon>
    </lineage>
</organism>
<dbReference type="PANTHER" id="PTHR39426:SF1">
    <property type="entry name" value="HOMOLOGY TO DEATH-ON-CURING PROTEIN OF PHAGE P1"/>
    <property type="match status" value="1"/>
</dbReference>
<dbReference type="SUPFAM" id="SSF140931">
    <property type="entry name" value="Fic-like"/>
    <property type="match status" value="1"/>
</dbReference>
<dbReference type="InterPro" id="IPR006440">
    <property type="entry name" value="Doc"/>
</dbReference>
<name>D2RK82_ACIFV</name>
<accession>D2RK82</accession>
<protein>
    <submittedName>
        <fullName evidence="2">Death-on-curing family protein</fullName>
    </submittedName>
</protein>
<dbReference type="GO" id="GO:0016301">
    <property type="term" value="F:kinase activity"/>
    <property type="evidence" value="ECO:0007669"/>
    <property type="project" value="InterPro"/>
</dbReference>
<dbReference type="PIRSF" id="PIRSF018297">
    <property type="entry name" value="Doc"/>
    <property type="match status" value="1"/>
</dbReference>
<dbReference type="HOGENOM" id="CLU_115697_4_1_9"/>
<dbReference type="EMBL" id="CP001859">
    <property type="protein sequence ID" value="ADB47484.1"/>
    <property type="molecule type" value="Genomic_DNA"/>
</dbReference>
<dbReference type="InterPro" id="IPR053737">
    <property type="entry name" value="Type_II_TA_Toxin"/>
</dbReference>
<evidence type="ECO:0000259" key="1">
    <source>
        <dbReference type="PROSITE" id="PS51459"/>
    </source>
</evidence>